<gene>
    <name evidence="4" type="ORF">IV203_018744</name>
</gene>
<dbReference type="PANTHER" id="PTHR22895:SF0">
    <property type="entry name" value="ARMADILLO REPEAT-CONTAINING PROTEIN 6"/>
    <property type="match status" value="1"/>
</dbReference>
<dbReference type="OrthoDB" id="449062at2759"/>
<accession>A0A9K3M5R6</accession>
<organism evidence="4 5">
    <name type="scientific">Nitzschia inconspicua</name>
    <dbReference type="NCBI Taxonomy" id="303405"/>
    <lineage>
        <taxon>Eukaryota</taxon>
        <taxon>Sar</taxon>
        <taxon>Stramenopiles</taxon>
        <taxon>Ochrophyta</taxon>
        <taxon>Bacillariophyta</taxon>
        <taxon>Bacillariophyceae</taxon>
        <taxon>Bacillariophycidae</taxon>
        <taxon>Bacillariales</taxon>
        <taxon>Bacillariaceae</taxon>
        <taxon>Nitzschia</taxon>
    </lineage>
</organism>
<sequence>MATKRVRALERAGTPEQIEKALRKIVSHTNIELDSIFGIEYRNEIVHAGGLKAILRTMREHHNSVTIQDLSCQALSNLAFENDKMRVVVAQLGGISAILKAMSNHQQDENLQWHAIQALWRLTFNDWVRDRMAKKGSADVIRQSMAAHPSSKENVQFWGELALKHLEEPPSEIFLDHEGCEVPDWLIDFAMAILLLVFFLSLY</sequence>
<dbReference type="PANTHER" id="PTHR22895">
    <property type="entry name" value="ARMADILLO REPEAT-CONTAINING PROTEIN 6"/>
    <property type="match status" value="1"/>
</dbReference>
<dbReference type="EMBL" id="JAGRRH010000003">
    <property type="protein sequence ID" value="KAG7372601.1"/>
    <property type="molecule type" value="Genomic_DNA"/>
</dbReference>
<keyword evidence="1" id="KW-0677">Repeat</keyword>
<evidence type="ECO:0000256" key="3">
    <source>
        <dbReference type="SAM" id="Phobius"/>
    </source>
</evidence>
<dbReference type="InterPro" id="IPR000225">
    <property type="entry name" value="Armadillo"/>
</dbReference>
<evidence type="ECO:0000313" key="5">
    <source>
        <dbReference type="Proteomes" id="UP000693970"/>
    </source>
</evidence>
<feature type="repeat" description="ARM" evidence="2">
    <location>
        <begin position="93"/>
        <end position="126"/>
    </location>
</feature>
<evidence type="ECO:0000256" key="1">
    <source>
        <dbReference type="ARBA" id="ARBA00022737"/>
    </source>
</evidence>
<keyword evidence="3" id="KW-0472">Membrane</keyword>
<feature type="transmembrane region" description="Helical" evidence="3">
    <location>
        <begin position="185"/>
        <end position="202"/>
    </location>
</feature>
<protein>
    <submittedName>
        <fullName evidence="4">Armadillo-type fold</fullName>
    </submittedName>
</protein>
<comment type="caution">
    <text evidence="4">The sequence shown here is derived from an EMBL/GenBank/DDBJ whole genome shotgun (WGS) entry which is preliminary data.</text>
</comment>
<reference evidence="4" key="2">
    <citation type="submission" date="2021-04" db="EMBL/GenBank/DDBJ databases">
        <authorList>
            <person name="Podell S."/>
        </authorList>
    </citation>
    <scope>NUCLEOTIDE SEQUENCE</scope>
    <source>
        <strain evidence="4">Hildebrandi</strain>
    </source>
</reference>
<feature type="repeat" description="ARM" evidence="2">
    <location>
        <begin position="49"/>
        <end position="93"/>
    </location>
</feature>
<keyword evidence="3" id="KW-1133">Transmembrane helix</keyword>
<proteinExistence type="predicted"/>
<keyword evidence="5" id="KW-1185">Reference proteome</keyword>
<name>A0A9K3M5R6_9STRA</name>
<reference evidence="4" key="1">
    <citation type="journal article" date="2021" name="Sci. Rep.">
        <title>Diploid genomic architecture of Nitzschia inconspicua, an elite biomass production diatom.</title>
        <authorList>
            <person name="Oliver A."/>
            <person name="Podell S."/>
            <person name="Pinowska A."/>
            <person name="Traller J.C."/>
            <person name="Smith S.R."/>
            <person name="McClure R."/>
            <person name="Beliaev A."/>
            <person name="Bohutskyi P."/>
            <person name="Hill E.A."/>
            <person name="Rabines A."/>
            <person name="Zheng H."/>
            <person name="Allen L.Z."/>
            <person name="Kuo A."/>
            <person name="Grigoriev I.V."/>
            <person name="Allen A.E."/>
            <person name="Hazlebeck D."/>
            <person name="Allen E.E."/>
        </authorList>
    </citation>
    <scope>NUCLEOTIDE SEQUENCE</scope>
    <source>
        <strain evidence="4">Hildebrandi</strain>
    </source>
</reference>
<keyword evidence="3" id="KW-0812">Transmembrane</keyword>
<dbReference type="AlphaFoldDB" id="A0A9K3M5R6"/>
<evidence type="ECO:0000313" key="4">
    <source>
        <dbReference type="EMBL" id="KAG7372601.1"/>
    </source>
</evidence>
<dbReference type="Proteomes" id="UP000693970">
    <property type="component" value="Unassembled WGS sequence"/>
</dbReference>
<evidence type="ECO:0000256" key="2">
    <source>
        <dbReference type="PROSITE-ProRule" id="PRU00259"/>
    </source>
</evidence>
<dbReference type="PROSITE" id="PS50176">
    <property type="entry name" value="ARM_REPEAT"/>
    <property type="match status" value="2"/>
</dbReference>
<dbReference type="SMART" id="SM00185">
    <property type="entry name" value="ARM"/>
    <property type="match status" value="2"/>
</dbReference>